<accession>A0ABD3KEL8</accession>
<proteinExistence type="predicted"/>
<organism evidence="1 2">
    <name type="scientific">Eucalyptus globulus</name>
    <name type="common">Tasmanian blue gum</name>
    <dbReference type="NCBI Taxonomy" id="34317"/>
    <lineage>
        <taxon>Eukaryota</taxon>
        <taxon>Viridiplantae</taxon>
        <taxon>Streptophyta</taxon>
        <taxon>Embryophyta</taxon>
        <taxon>Tracheophyta</taxon>
        <taxon>Spermatophyta</taxon>
        <taxon>Magnoliopsida</taxon>
        <taxon>eudicotyledons</taxon>
        <taxon>Gunneridae</taxon>
        <taxon>Pentapetalae</taxon>
        <taxon>rosids</taxon>
        <taxon>malvids</taxon>
        <taxon>Myrtales</taxon>
        <taxon>Myrtaceae</taxon>
        <taxon>Myrtoideae</taxon>
        <taxon>Eucalypteae</taxon>
        <taxon>Eucalyptus</taxon>
    </lineage>
</organism>
<dbReference type="AlphaFoldDB" id="A0ABD3KEL8"/>
<evidence type="ECO:0000313" key="2">
    <source>
        <dbReference type="Proteomes" id="UP001634007"/>
    </source>
</evidence>
<dbReference type="EMBL" id="JBJKBG010000005">
    <property type="protein sequence ID" value="KAL3738361.1"/>
    <property type="molecule type" value="Genomic_DNA"/>
</dbReference>
<comment type="caution">
    <text evidence="1">The sequence shown here is derived from an EMBL/GenBank/DDBJ whole genome shotgun (WGS) entry which is preliminary data.</text>
</comment>
<reference evidence="1 2" key="1">
    <citation type="submission" date="2024-11" db="EMBL/GenBank/DDBJ databases">
        <title>Chromosome-level genome assembly of Eucalyptus globulus Labill. provides insights into its genome evolution.</title>
        <authorList>
            <person name="Li X."/>
        </authorList>
    </citation>
    <scope>NUCLEOTIDE SEQUENCE [LARGE SCALE GENOMIC DNA]</scope>
    <source>
        <strain evidence="1">CL2024</strain>
        <tissue evidence="1">Fresh tender leaves</tissue>
    </source>
</reference>
<protein>
    <submittedName>
        <fullName evidence="1">Uncharacterized protein</fullName>
    </submittedName>
</protein>
<name>A0ABD3KEL8_EUCGL</name>
<keyword evidence="2" id="KW-1185">Reference proteome</keyword>
<sequence length="87" mass="9594">MLGYVSGQSGAQLPEVTQQNGNVVSNMVATGSGASRVAFGVDMDTLGARHYMQEKIFVLLAQRHQQPIDDSQMQKMKDIVKRLERSL</sequence>
<gene>
    <name evidence="1" type="ORF">ACJRO7_019829</name>
</gene>
<dbReference type="Proteomes" id="UP001634007">
    <property type="component" value="Unassembled WGS sequence"/>
</dbReference>
<evidence type="ECO:0000313" key="1">
    <source>
        <dbReference type="EMBL" id="KAL3738361.1"/>
    </source>
</evidence>